<dbReference type="SFLD" id="SFLDS00003">
    <property type="entry name" value="Haloacid_Dehalogenase"/>
    <property type="match status" value="1"/>
</dbReference>
<organism evidence="1 2">
    <name type="scientific">Roseateles oligotrophus</name>
    <dbReference type="NCBI Taxonomy" id="1769250"/>
    <lineage>
        <taxon>Bacteria</taxon>
        <taxon>Pseudomonadati</taxon>
        <taxon>Pseudomonadota</taxon>
        <taxon>Betaproteobacteria</taxon>
        <taxon>Burkholderiales</taxon>
        <taxon>Sphaerotilaceae</taxon>
        <taxon>Roseateles</taxon>
    </lineage>
</organism>
<reference evidence="1 2" key="1">
    <citation type="submission" date="2020-08" db="EMBL/GenBank/DDBJ databases">
        <title>Functional genomics of gut bacteria from endangered species of beetles.</title>
        <authorList>
            <person name="Carlos-Shanley C."/>
        </authorList>
    </citation>
    <scope>NUCLEOTIDE SEQUENCE [LARGE SCALE GENOMIC DNA]</scope>
    <source>
        <strain evidence="1 2">S00239</strain>
    </source>
</reference>
<dbReference type="SUPFAM" id="SSF56784">
    <property type="entry name" value="HAD-like"/>
    <property type="match status" value="1"/>
</dbReference>
<dbReference type="InterPro" id="IPR006439">
    <property type="entry name" value="HAD-SF_hydro_IA"/>
</dbReference>
<dbReference type="InterPro" id="IPR023214">
    <property type="entry name" value="HAD_sf"/>
</dbReference>
<dbReference type="Gene3D" id="3.40.50.1000">
    <property type="entry name" value="HAD superfamily/HAD-like"/>
    <property type="match status" value="1"/>
</dbReference>
<protein>
    <submittedName>
        <fullName evidence="1">Putative hydrolase of the HAD superfamily</fullName>
    </submittedName>
</protein>
<keyword evidence="1" id="KW-0378">Hydrolase</keyword>
<dbReference type="Pfam" id="PF00702">
    <property type="entry name" value="Hydrolase"/>
    <property type="match status" value="1"/>
</dbReference>
<dbReference type="InterPro" id="IPR036412">
    <property type="entry name" value="HAD-like_sf"/>
</dbReference>
<dbReference type="NCBIfam" id="TIGR01509">
    <property type="entry name" value="HAD-SF-IA-v3"/>
    <property type="match status" value="1"/>
</dbReference>
<proteinExistence type="predicted"/>
<dbReference type="AlphaFoldDB" id="A0A840LFH4"/>
<dbReference type="Proteomes" id="UP000562027">
    <property type="component" value="Unassembled WGS sequence"/>
</dbReference>
<dbReference type="CDD" id="cd02603">
    <property type="entry name" value="HAD_sEH-N_like"/>
    <property type="match status" value="1"/>
</dbReference>
<dbReference type="EMBL" id="JACHLP010000006">
    <property type="protein sequence ID" value="MBB4844789.1"/>
    <property type="molecule type" value="Genomic_DNA"/>
</dbReference>
<sequence length="205" mass="22618">MSLNIVFDFGGVLFRWHPPSFLARVWPHRVANETEGAAVAAEFFTAYGGDWGAFDQGLIDAPTVTARIAARSGWPLAEVAQVVAAVPDELQLLPDTVALIQQLKQAGHRLFFLSNMPEPYAEHLEQSFPLHEWFEDGVFSGRVKQSKPRAEVFELACRQFGVTPQSCVFLDDHPANIEAAKALGWQAILFSDAAEARRQLASLLA</sequence>
<gene>
    <name evidence="1" type="ORF">HNP55_003333</name>
</gene>
<dbReference type="NCBIfam" id="TIGR01549">
    <property type="entry name" value="HAD-SF-IA-v1"/>
    <property type="match status" value="1"/>
</dbReference>
<keyword evidence="2" id="KW-1185">Reference proteome</keyword>
<dbReference type="RefSeq" id="WP_184301696.1">
    <property type="nucleotide sequence ID" value="NZ_JACHLP010000006.1"/>
</dbReference>
<comment type="caution">
    <text evidence="1">The sequence shown here is derived from an EMBL/GenBank/DDBJ whole genome shotgun (WGS) entry which is preliminary data.</text>
</comment>
<dbReference type="GO" id="GO:0016787">
    <property type="term" value="F:hydrolase activity"/>
    <property type="evidence" value="ECO:0007669"/>
    <property type="project" value="UniProtKB-KW"/>
</dbReference>
<evidence type="ECO:0000313" key="1">
    <source>
        <dbReference type="EMBL" id="MBB4844789.1"/>
    </source>
</evidence>
<dbReference type="PRINTS" id="PR00413">
    <property type="entry name" value="HADHALOGNASE"/>
</dbReference>
<evidence type="ECO:0000313" key="2">
    <source>
        <dbReference type="Proteomes" id="UP000562027"/>
    </source>
</evidence>
<name>A0A840LFH4_9BURK</name>
<accession>A0A840LFH4</accession>
<dbReference type="SFLD" id="SFLDG01129">
    <property type="entry name" value="C1.5:_HAD__Beta-PGM__Phosphata"/>
    <property type="match status" value="1"/>
</dbReference>
<dbReference type="PANTHER" id="PTHR43611:SF3">
    <property type="entry name" value="FLAVIN MONONUCLEOTIDE HYDROLASE 1, CHLOROPLATIC"/>
    <property type="match status" value="1"/>
</dbReference>
<dbReference type="PANTHER" id="PTHR43611">
    <property type="entry name" value="ALPHA-D-GLUCOSE 1-PHOSPHATE PHOSPHATASE"/>
    <property type="match status" value="1"/>
</dbReference>